<name>A0A820HUM3_9BILA</name>
<dbReference type="Proteomes" id="UP000663836">
    <property type="component" value="Unassembled WGS sequence"/>
</dbReference>
<protein>
    <submittedName>
        <fullName evidence="2">Uncharacterized protein</fullName>
    </submittedName>
</protein>
<evidence type="ECO:0000313" key="3">
    <source>
        <dbReference type="Proteomes" id="UP000663836"/>
    </source>
</evidence>
<dbReference type="EMBL" id="CAJNOT010012041">
    <property type="protein sequence ID" value="CAF1536516.1"/>
    <property type="molecule type" value="Genomic_DNA"/>
</dbReference>
<evidence type="ECO:0000313" key="2">
    <source>
        <dbReference type="EMBL" id="CAF4300618.1"/>
    </source>
</evidence>
<dbReference type="EMBL" id="CAJOBD010035584">
    <property type="protein sequence ID" value="CAF4300618.1"/>
    <property type="molecule type" value="Genomic_DNA"/>
</dbReference>
<dbReference type="Proteomes" id="UP000663864">
    <property type="component" value="Unassembled WGS sequence"/>
</dbReference>
<dbReference type="AlphaFoldDB" id="A0A820HUM3"/>
<evidence type="ECO:0000313" key="1">
    <source>
        <dbReference type="EMBL" id="CAF1536516.1"/>
    </source>
</evidence>
<proteinExistence type="predicted"/>
<feature type="non-terminal residue" evidence="2">
    <location>
        <position position="156"/>
    </location>
</feature>
<gene>
    <name evidence="2" type="ORF">JBS370_LOCUS40377</name>
    <name evidence="1" type="ORF">ZHD862_LOCUS38928</name>
</gene>
<feature type="non-terminal residue" evidence="2">
    <location>
        <position position="1"/>
    </location>
</feature>
<comment type="caution">
    <text evidence="2">The sequence shown here is derived from an EMBL/GenBank/DDBJ whole genome shotgun (WGS) entry which is preliminary data.</text>
</comment>
<sequence length="156" mass="18750">DRIIITTHLDDLTYICKDSQQLLNITIKVLATFIYNESHYIDYHQIHFTPVLNNLNEKQKFYFVYPRTRILSRNRLYKIRFEAYELNMNTTIRLLAICEYSIDFDFLPSFRIAKILKFHQQERQTDYICQMNPCQNNGTCYSIMNINDSTIVQTIK</sequence>
<accession>A0A820HUM3</accession>
<reference evidence="2" key="1">
    <citation type="submission" date="2021-02" db="EMBL/GenBank/DDBJ databases">
        <authorList>
            <person name="Nowell W R."/>
        </authorList>
    </citation>
    <scope>NUCLEOTIDE SEQUENCE</scope>
</reference>
<organism evidence="2 3">
    <name type="scientific">Rotaria sordida</name>
    <dbReference type="NCBI Taxonomy" id="392033"/>
    <lineage>
        <taxon>Eukaryota</taxon>
        <taxon>Metazoa</taxon>
        <taxon>Spiralia</taxon>
        <taxon>Gnathifera</taxon>
        <taxon>Rotifera</taxon>
        <taxon>Eurotatoria</taxon>
        <taxon>Bdelloidea</taxon>
        <taxon>Philodinida</taxon>
        <taxon>Philodinidae</taxon>
        <taxon>Rotaria</taxon>
    </lineage>
</organism>